<dbReference type="STRING" id="82633.GCA_000974605_02433"/>
<gene>
    <name evidence="2" type="ORF">CYJ10_24930</name>
</gene>
<dbReference type="Pfam" id="PF06094">
    <property type="entry name" value="GGACT"/>
    <property type="match status" value="1"/>
</dbReference>
<dbReference type="GO" id="GO:0016740">
    <property type="term" value="F:transferase activity"/>
    <property type="evidence" value="ECO:0007669"/>
    <property type="project" value="UniProtKB-KW"/>
</dbReference>
<accession>A0A2N5C675</accession>
<feature type="domain" description="Gamma-glutamylcyclotransferase AIG2-like" evidence="1">
    <location>
        <begin position="4"/>
        <end position="127"/>
    </location>
</feature>
<dbReference type="AlphaFoldDB" id="A0A2N5C675"/>
<dbReference type="RefSeq" id="WP_101684127.1">
    <property type="nucleotide sequence ID" value="NZ_PJRP01000015.1"/>
</dbReference>
<dbReference type="Gene3D" id="3.10.490.10">
    <property type="entry name" value="Gamma-glutamyl cyclotransferase-like"/>
    <property type="match status" value="1"/>
</dbReference>
<evidence type="ECO:0000313" key="3">
    <source>
        <dbReference type="Proteomes" id="UP000234341"/>
    </source>
</evidence>
<keyword evidence="2" id="KW-0808">Transferase</keyword>
<comment type="caution">
    <text evidence="2">The sequence shown here is derived from an EMBL/GenBank/DDBJ whole genome shotgun (WGS) entry which is preliminary data.</text>
</comment>
<evidence type="ECO:0000259" key="1">
    <source>
        <dbReference type="Pfam" id="PF06094"/>
    </source>
</evidence>
<dbReference type="Proteomes" id="UP000234341">
    <property type="component" value="Unassembled WGS sequence"/>
</dbReference>
<organism evidence="2 3">
    <name type="scientific">Cupriavidus pauculus</name>
    <dbReference type="NCBI Taxonomy" id="82633"/>
    <lineage>
        <taxon>Bacteria</taxon>
        <taxon>Pseudomonadati</taxon>
        <taxon>Pseudomonadota</taxon>
        <taxon>Betaproteobacteria</taxon>
        <taxon>Burkholderiales</taxon>
        <taxon>Burkholderiaceae</taxon>
        <taxon>Cupriavidus</taxon>
    </lineage>
</organism>
<dbReference type="InterPro" id="IPR013024">
    <property type="entry name" value="GGCT-like"/>
</dbReference>
<dbReference type="InterPro" id="IPR036568">
    <property type="entry name" value="GGCT-like_sf"/>
</dbReference>
<evidence type="ECO:0000313" key="2">
    <source>
        <dbReference type="EMBL" id="PLP97729.1"/>
    </source>
</evidence>
<name>A0A2N5C675_9BURK</name>
<protein>
    <submittedName>
        <fullName evidence="2">Gamma-glutamylcyclotransferase</fullName>
    </submittedName>
</protein>
<dbReference type="CDD" id="cd06661">
    <property type="entry name" value="GGCT_like"/>
    <property type="match status" value="1"/>
</dbReference>
<sequence>MQRVFVYGTLRAGEVNDLNQAAVRHGIGAATLVGTASIAGRLYDFGTYPGLVLDASAGPVLGDVYDIPEALLPVLDEIEEVYPGQATLFVRETQPVMLDGAPTDCLLYPVADAAVAGLARIDGGDWVAYRQARDTAVAA</sequence>
<reference evidence="2 3" key="1">
    <citation type="submission" date="2017-12" db="EMBL/GenBank/DDBJ databases">
        <title>Genome sequence of the active heterotrophic nitrifier-denitrifier, Cupriavidus pauculus UM1.</title>
        <authorList>
            <person name="Putonti C."/>
            <person name="Castignetti D."/>
        </authorList>
    </citation>
    <scope>NUCLEOTIDE SEQUENCE [LARGE SCALE GENOMIC DNA]</scope>
    <source>
        <strain evidence="2 3">UM1</strain>
    </source>
</reference>
<dbReference type="InterPro" id="IPR009288">
    <property type="entry name" value="AIG2-like_dom"/>
</dbReference>
<proteinExistence type="predicted"/>
<dbReference type="SUPFAM" id="SSF110857">
    <property type="entry name" value="Gamma-glutamyl cyclotransferase-like"/>
    <property type="match status" value="1"/>
</dbReference>
<dbReference type="OrthoDB" id="8538589at2"/>
<dbReference type="EMBL" id="PJRP01000015">
    <property type="protein sequence ID" value="PLP97729.1"/>
    <property type="molecule type" value="Genomic_DNA"/>
</dbReference>